<gene>
    <name evidence="2" type="ORF">EV142_102333</name>
</gene>
<evidence type="ECO:0000256" key="1">
    <source>
        <dbReference type="SAM" id="Phobius"/>
    </source>
</evidence>
<feature type="transmembrane region" description="Helical" evidence="1">
    <location>
        <begin position="6"/>
        <end position="26"/>
    </location>
</feature>
<evidence type="ECO:0000313" key="2">
    <source>
        <dbReference type="EMBL" id="TCN59715.1"/>
    </source>
</evidence>
<dbReference type="EMBL" id="SLWA01000002">
    <property type="protein sequence ID" value="TCN59715.1"/>
    <property type="molecule type" value="Genomic_DNA"/>
</dbReference>
<evidence type="ECO:0000313" key="3">
    <source>
        <dbReference type="Proteomes" id="UP000295270"/>
    </source>
</evidence>
<comment type="caution">
    <text evidence="2">The sequence shown here is derived from an EMBL/GenBank/DDBJ whole genome shotgun (WGS) entry which is preliminary data.</text>
</comment>
<keyword evidence="1" id="KW-0472">Membrane</keyword>
<proteinExistence type="predicted"/>
<sequence>MELTNTLFIKFVLSLLIILALNLLIFKKLKFIPKLNFSITTNLFYKFQHYIKFSFLLPKPSH</sequence>
<dbReference type="Proteomes" id="UP000295270">
    <property type="component" value="Unassembled WGS sequence"/>
</dbReference>
<accession>A0ABY2B1H8</accession>
<keyword evidence="1" id="KW-1133">Transmembrane helix</keyword>
<name>A0ABY2B1H8_9FLAO</name>
<protein>
    <submittedName>
        <fullName evidence="2">Uncharacterized protein</fullName>
    </submittedName>
</protein>
<keyword evidence="3" id="KW-1185">Reference proteome</keyword>
<reference evidence="2 3" key="1">
    <citation type="journal article" date="2015" name="Stand. Genomic Sci.">
        <title>Genomic Encyclopedia of Bacterial and Archaeal Type Strains, Phase III: the genomes of soil and plant-associated and newly described type strains.</title>
        <authorList>
            <person name="Whitman W.B."/>
            <person name="Woyke T."/>
            <person name="Klenk H.P."/>
            <person name="Zhou Y."/>
            <person name="Lilburn T.G."/>
            <person name="Beck B.J."/>
            <person name="De Vos P."/>
            <person name="Vandamme P."/>
            <person name="Eisen J.A."/>
            <person name="Garrity G."/>
            <person name="Hugenholtz P."/>
            <person name="Kyrpides N.C."/>
        </authorList>
    </citation>
    <scope>NUCLEOTIDE SEQUENCE [LARGE SCALE GENOMIC DNA]</scope>
    <source>
        <strain evidence="2 3">P5626</strain>
    </source>
</reference>
<keyword evidence="1" id="KW-0812">Transmembrane</keyword>
<organism evidence="2 3">
    <name type="scientific">Flavobacterium circumlabens</name>
    <dbReference type="NCBI Taxonomy" id="2133765"/>
    <lineage>
        <taxon>Bacteria</taxon>
        <taxon>Pseudomonadati</taxon>
        <taxon>Bacteroidota</taxon>
        <taxon>Flavobacteriia</taxon>
        <taxon>Flavobacteriales</taxon>
        <taxon>Flavobacteriaceae</taxon>
        <taxon>Flavobacterium</taxon>
    </lineage>
</organism>